<protein>
    <submittedName>
        <fullName evidence="2">Uncharacterized protein</fullName>
    </submittedName>
</protein>
<dbReference type="RefSeq" id="WP_100704945.1">
    <property type="nucleotide sequence ID" value="NZ_NPDL01000004.1"/>
</dbReference>
<feature type="compositionally biased region" description="Basic and acidic residues" evidence="1">
    <location>
        <begin position="113"/>
        <end position="126"/>
    </location>
</feature>
<proteinExistence type="predicted"/>
<sequence length="234" mass="26295">MNLGVIQSSSMMERPKDTSVKYIGHGQLESAPQASSVLHVISHELAHVAEFRNEAIRDNAELRSIDVSIEYELRDGKLVAVAGETKATTVKKTEEKKSNLSALNEEGSGNSDKQVDSAKKKEAASHSDLISDKEWELMSELRDIDLELNRLDKNQVSSHEDPERKSEDEARRHMELIERKRKLEMALSQEKLKALLEETLKTIQELNQKQVQFAGQVYYGDAINSAGNLLETHA</sequence>
<dbReference type="OrthoDB" id="345500at2"/>
<feature type="region of interest" description="Disordered" evidence="1">
    <location>
        <begin position="92"/>
        <end position="126"/>
    </location>
</feature>
<evidence type="ECO:0000313" key="2">
    <source>
        <dbReference type="EMBL" id="PJZ27198.1"/>
    </source>
</evidence>
<evidence type="ECO:0000256" key="1">
    <source>
        <dbReference type="SAM" id="MobiDB-lite"/>
    </source>
</evidence>
<dbReference type="Proteomes" id="UP000232196">
    <property type="component" value="Unassembled WGS sequence"/>
</dbReference>
<name>A0A2M9XHN5_9LEPT</name>
<dbReference type="EMBL" id="NPDN01000001">
    <property type="protein sequence ID" value="PJZ27198.1"/>
    <property type="molecule type" value="Genomic_DNA"/>
</dbReference>
<accession>A0A2M9XHN5</accession>
<keyword evidence="3" id="KW-1185">Reference proteome</keyword>
<feature type="compositionally biased region" description="Polar residues" evidence="1">
    <location>
        <begin position="99"/>
        <end position="112"/>
    </location>
</feature>
<reference evidence="2 3" key="1">
    <citation type="submission" date="2017-07" db="EMBL/GenBank/DDBJ databases">
        <title>Leptospira spp. isolated from tropical soils.</title>
        <authorList>
            <person name="Thibeaux R."/>
            <person name="Iraola G."/>
            <person name="Ferres I."/>
            <person name="Bierque E."/>
            <person name="Girault D."/>
            <person name="Soupe-Gilbert M.-E."/>
            <person name="Picardeau M."/>
            <person name="Goarant C."/>
        </authorList>
    </citation>
    <scope>NUCLEOTIDE SEQUENCE [LARGE SCALE GENOMIC DNA]</scope>
    <source>
        <strain evidence="2 3">MCA1-C-A1</strain>
    </source>
</reference>
<evidence type="ECO:0000313" key="3">
    <source>
        <dbReference type="Proteomes" id="UP000232196"/>
    </source>
</evidence>
<comment type="caution">
    <text evidence="2">The sequence shown here is derived from an EMBL/GenBank/DDBJ whole genome shotgun (WGS) entry which is preliminary data.</text>
</comment>
<organism evidence="2 3">
    <name type="scientific">Leptospira hartskeerlii</name>
    <dbReference type="NCBI Taxonomy" id="2023177"/>
    <lineage>
        <taxon>Bacteria</taxon>
        <taxon>Pseudomonadati</taxon>
        <taxon>Spirochaetota</taxon>
        <taxon>Spirochaetia</taxon>
        <taxon>Leptospirales</taxon>
        <taxon>Leptospiraceae</taxon>
        <taxon>Leptospira</taxon>
    </lineage>
</organism>
<dbReference type="AlphaFoldDB" id="A0A2M9XHN5"/>
<gene>
    <name evidence="2" type="ORF">CH357_01170</name>
</gene>